<dbReference type="Pfam" id="PF25954">
    <property type="entry name" value="Beta-barrel_RND_2"/>
    <property type="match status" value="1"/>
</dbReference>
<evidence type="ECO:0000259" key="4">
    <source>
        <dbReference type="Pfam" id="PF25954"/>
    </source>
</evidence>
<feature type="domain" description="CusB-like beta-barrel" evidence="4">
    <location>
        <begin position="258"/>
        <end position="326"/>
    </location>
</feature>
<accession>A0A2R8BUG1</accession>
<dbReference type="GO" id="GO:1990281">
    <property type="term" value="C:efflux pump complex"/>
    <property type="evidence" value="ECO:0007669"/>
    <property type="project" value="TreeGrafter"/>
</dbReference>
<feature type="coiled-coil region" evidence="2">
    <location>
        <begin position="119"/>
        <end position="160"/>
    </location>
</feature>
<dbReference type="InterPro" id="IPR058625">
    <property type="entry name" value="MdtA-like_BSH"/>
</dbReference>
<dbReference type="GO" id="GO:0015562">
    <property type="term" value="F:efflux transmembrane transporter activity"/>
    <property type="evidence" value="ECO:0007669"/>
    <property type="project" value="TreeGrafter"/>
</dbReference>
<dbReference type="OrthoDB" id="9806939at2"/>
<dbReference type="Gene3D" id="2.40.50.100">
    <property type="match status" value="1"/>
</dbReference>
<dbReference type="PANTHER" id="PTHR30469">
    <property type="entry name" value="MULTIDRUG RESISTANCE PROTEIN MDTA"/>
    <property type="match status" value="1"/>
</dbReference>
<proteinExistence type="inferred from homology"/>
<keyword evidence="6" id="KW-1185">Reference proteome</keyword>
<dbReference type="Gene3D" id="2.40.420.20">
    <property type="match status" value="1"/>
</dbReference>
<protein>
    <submittedName>
        <fullName evidence="5">Multidrug resistance protein MdtA</fullName>
    </submittedName>
</protein>
<name>A0A2R8BUG1_9RHOB</name>
<comment type="similarity">
    <text evidence="1">Belongs to the membrane fusion protein (MFP) (TC 8.A.1) family.</text>
</comment>
<evidence type="ECO:0000313" key="5">
    <source>
        <dbReference type="EMBL" id="SPJ23765.1"/>
    </source>
</evidence>
<dbReference type="InterPro" id="IPR006143">
    <property type="entry name" value="RND_pump_MFP"/>
</dbReference>
<evidence type="ECO:0000256" key="2">
    <source>
        <dbReference type="SAM" id="Coils"/>
    </source>
</evidence>
<evidence type="ECO:0000313" key="6">
    <source>
        <dbReference type="Proteomes" id="UP000244912"/>
    </source>
</evidence>
<keyword evidence="2" id="KW-0175">Coiled coil</keyword>
<reference evidence="6" key="1">
    <citation type="submission" date="2018-03" db="EMBL/GenBank/DDBJ databases">
        <authorList>
            <person name="Rodrigo-Torres L."/>
            <person name="Arahal R. D."/>
            <person name="Lucena T."/>
        </authorList>
    </citation>
    <scope>NUCLEOTIDE SEQUENCE [LARGE SCALE GENOMIC DNA]</scope>
    <source>
        <strain evidence="6">CECT 8504</strain>
    </source>
</reference>
<dbReference type="InterPro" id="IPR058792">
    <property type="entry name" value="Beta-barrel_RND_2"/>
</dbReference>
<dbReference type="SUPFAM" id="SSF111369">
    <property type="entry name" value="HlyD-like secretion proteins"/>
    <property type="match status" value="2"/>
</dbReference>
<gene>
    <name evidence="5" type="primary">mdtA_2</name>
    <name evidence="5" type="ORF">PAA8504_01580</name>
</gene>
<dbReference type="RefSeq" id="WP_108893631.1">
    <property type="nucleotide sequence ID" value="NZ_ONZF01000003.1"/>
</dbReference>
<sequence length="406" mass="42386">MRVFSIITALLVAVALYGLVIERNALLEFAGADPVLIGAAEQSLDEEGSTGVSVVAVRSEARAVDTAVIVRGQTEAARQVDVRAETSGRIVSAPLRKGTFVSEGEVLCQIDPGDRQISLAEARALLAEAEAARPEARARIAEAEARLTEAEINQNAASRLSEDGFASQTRVASADASVESALAAIEAAKGGLESAEARVQSAAAAVASAETELQRLDIAAPFAGVLESDTAELGSLLQGGGLCATIFQLDPVKLVGFVPETSVDRIELGARAGAQLASGGRAEGEVTFLSRSSDPQTRTFRVEVEVPNADLAIRDGQTAEILIQTEGRQAHLLPQSAMTLNDDGDLGVRIVNGEDQAEFVPTDILRDTAQGVYLTGLPDAADIIVVGQEYVTDGVPVNVTYREAAQ</sequence>
<dbReference type="EMBL" id="ONZF01000003">
    <property type="protein sequence ID" value="SPJ23765.1"/>
    <property type="molecule type" value="Genomic_DNA"/>
</dbReference>
<dbReference type="Proteomes" id="UP000244912">
    <property type="component" value="Unassembled WGS sequence"/>
</dbReference>
<dbReference type="AlphaFoldDB" id="A0A2R8BUG1"/>
<dbReference type="Gene3D" id="1.10.287.470">
    <property type="entry name" value="Helix hairpin bin"/>
    <property type="match status" value="1"/>
</dbReference>
<dbReference type="Gene3D" id="2.40.30.170">
    <property type="match status" value="1"/>
</dbReference>
<dbReference type="PANTHER" id="PTHR30469:SF29">
    <property type="entry name" value="BLR2860 PROTEIN"/>
    <property type="match status" value="1"/>
</dbReference>
<feature type="domain" description="Multidrug resistance protein MdtA-like barrel-sandwich hybrid" evidence="3">
    <location>
        <begin position="78"/>
        <end position="240"/>
    </location>
</feature>
<evidence type="ECO:0000259" key="3">
    <source>
        <dbReference type="Pfam" id="PF25917"/>
    </source>
</evidence>
<organism evidence="5 6">
    <name type="scientific">Palleronia abyssalis</name>
    <dbReference type="NCBI Taxonomy" id="1501240"/>
    <lineage>
        <taxon>Bacteria</taxon>
        <taxon>Pseudomonadati</taxon>
        <taxon>Pseudomonadota</taxon>
        <taxon>Alphaproteobacteria</taxon>
        <taxon>Rhodobacterales</taxon>
        <taxon>Roseobacteraceae</taxon>
        <taxon>Palleronia</taxon>
    </lineage>
</organism>
<dbReference type="Pfam" id="PF25917">
    <property type="entry name" value="BSH_RND"/>
    <property type="match status" value="1"/>
</dbReference>
<evidence type="ECO:0000256" key="1">
    <source>
        <dbReference type="ARBA" id="ARBA00009477"/>
    </source>
</evidence>
<dbReference type="NCBIfam" id="TIGR01730">
    <property type="entry name" value="RND_mfp"/>
    <property type="match status" value="1"/>
</dbReference>